<keyword evidence="4" id="KW-0648">Protein biosynthesis</keyword>
<comment type="caution">
    <text evidence="8">The sequence shown here is derived from an EMBL/GenBank/DDBJ whole genome shotgun (WGS) entry which is preliminary data.</text>
</comment>
<keyword evidence="5" id="KW-0030">Aminoacyl-tRNA synthetase</keyword>
<keyword evidence="2" id="KW-0547">Nucleotide-binding</keyword>
<dbReference type="GO" id="GO:0006281">
    <property type="term" value="P:DNA repair"/>
    <property type="evidence" value="ECO:0007669"/>
    <property type="project" value="InterPro"/>
</dbReference>
<organism evidence="8 9">
    <name type="scientific">Vitis vinifera</name>
    <name type="common">Grape</name>
    <dbReference type="NCBI Taxonomy" id="29760"/>
    <lineage>
        <taxon>Eukaryota</taxon>
        <taxon>Viridiplantae</taxon>
        <taxon>Streptophyta</taxon>
        <taxon>Embryophyta</taxon>
        <taxon>Tracheophyta</taxon>
        <taxon>Spermatophyta</taxon>
        <taxon>Magnoliopsida</taxon>
        <taxon>eudicotyledons</taxon>
        <taxon>Gunneridae</taxon>
        <taxon>Pentapetalae</taxon>
        <taxon>rosids</taxon>
        <taxon>Vitales</taxon>
        <taxon>Vitaceae</taxon>
        <taxon>Viteae</taxon>
        <taxon>Vitis</taxon>
    </lineage>
</organism>
<dbReference type="InterPro" id="IPR015413">
    <property type="entry name" value="Methionyl/Leucyl_tRNA_Synth"/>
</dbReference>
<evidence type="ECO:0000256" key="1">
    <source>
        <dbReference type="ARBA" id="ARBA00022598"/>
    </source>
</evidence>
<dbReference type="Pfam" id="PF09334">
    <property type="entry name" value="tRNA-synt_1g"/>
    <property type="match status" value="3"/>
</dbReference>
<proteinExistence type="predicted"/>
<dbReference type="CDD" id="cd01650">
    <property type="entry name" value="RT_nLTR_like"/>
    <property type="match status" value="1"/>
</dbReference>
<dbReference type="PROSITE" id="PS50878">
    <property type="entry name" value="RT_POL"/>
    <property type="match status" value="1"/>
</dbReference>
<evidence type="ECO:0000313" key="9">
    <source>
        <dbReference type="Proteomes" id="UP000288805"/>
    </source>
</evidence>
<evidence type="ECO:0000259" key="7">
    <source>
        <dbReference type="PROSITE" id="PS50878"/>
    </source>
</evidence>
<dbReference type="Gene3D" id="3.60.10.10">
    <property type="entry name" value="Endonuclease/exonuclease/phosphatase"/>
    <property type="match status" value="1"/>
</dbReference>
<dbReference type="GO" id="GO:0003677">
    <property type="term" value="F:DNA binding"/>
    <property type="evidence" value="ECO:0007669"/>
    <property type="project" value="InterPro"/>
</dbReference>
<accession>A0A438GV96</accession>
<dbReference type="InterPro" id="IPR023458">
    <property type="entry name" value="Met-tRNA_ligase_1"/>
</dbReference>
<keyword evidence="1 8" id="KW-0436">Ligase</keyword>
<feature type="domain" description="Reverse transcriptase" evidence="7">
    <location>
        <begin position="1144"/>
        <end position="1415"/>
    </location>
</feature>
<evidence type="ECO:0000256" key="4">
    <source>
        <dbReference type="ARBA" id="ARBA00022917"/>
    </source>
</evidence>
<dbReference type="PANTHER" id="PTHR45765">
    <property type="entry name" value="METHIONINE--TRNA LIGASE"/>
    <property type="match status" value="1"/>
</dbReference>
<dbReference type="Pfam" id="PF00078">
    <property type="entry name" value="RVT_1"/>
    <property type="match status" value="1"/>
</dbReference>
<dbReference type="InterPro" id="IPR020847">
    <property type="entry name" value="AP_endonuclease_F1_BS"/>
</dbReference>
<keyword evidence="3" id="KW-0067">ATP-binding</keyword>
<gene>
    <name evidence="8" type="primary">Os06g0508700_4</name>
    <name evidence="8" type="ORF">CK203_049149</name>
</gene>
<dbReference type="InterPro" id="IPR000477">
    <property type="entry name" value="RT_dom"/>
</dbReference>
<dbReference type="PROSITE" id="PS00726">
    <property type="entry name" value="AP_NUCLEASE_F1_1"/>
    <property type="match status" value="1"/>
</dbReference>
<sequence>MDGNCLRWVKYVHWRPVNIPLRTDLIKDEGVLSADVFARYCRLRGYNAIYICGTDEYGTATETKAMEEKCTPQQICDNPSPFEISIEGLGGNLRGVIVERGRGYSRWVRFGECSLRCLLAGVEACCRDVEMPRWSKGWKENGRFLRLECRENGAGRFIFCKVVTAEKKSFSLVFPEGEGIHGGWLILAENLRALGVVPFSEEKVEPKAVFGNSRKAESGMNGGERMSYASVVKKNECLEEEAIWLQIGEGAVQGREKKLRRCLVGKFEEGPLLGSEVQVLKVWAKSTWQLRGGLQVHIFGGSLILFEFEDVLEAEEVLTRGSRRFRERLIGLERWYHETGCLVQEEAYKEAWVRVLGLPLHLWSREVLIKIGDCCGGFLEVDEGAENAVQMQWARILVRSSGRRLPGSLQLVIGSICYSIQLWWEILPKFSVVVPRSYSEGSPESKVRGDIGGDPRASKGVEKDLGQEQTGKEDVSSSGGKSGCLGEGVDSHLQRGASGPVGEGPIGSQQGKRGVGPVFKLREGLGWAHFGGPPILSEGDSLGEENPLGLIAGDDRAVATVPMEWIDPPEAWNSGADEALQAEAARYSSFPCPLMSRGARVFSSSSISCRKRAAKGYRGVRASYSSPPSCRKRTASGSRRRGCGSATAMEGVDGDISPLNMVLADGRGEEGCSGEEMAMVLVGETSTDAKHSLRQTVGGTESEEDWKSSCLAQFSDFLGMPTTGCEEEILNMLKRWIMRKDQKNQRIGAKRAKVETSKSVRELKRGANDRDKRRLIKSLIKTQKADLVCLQETKVQRMTSSIVRSLGVGRSLEWGALDSQGMAGGVLVYWDIRVLELLEMEIGNFSVSCRFKNVEDDFCWVFTGVYGPAVGRLREDFWEKWGQSGDCGRTRGVGVFHVEGWVNNQTQSRLDRFLVSEDWEGYFSGAIQSLLPRIVSDHCPILLDCGGTRKGPSPFRFENMWLKEEALKACLKVWNREVFGNVNARKESALKQMMLWDAIEGDRVLNTEEQNSRKKALEDYEKWVIMEETAWRQKSRELWLREGDRNTGYFHKMANAHRRVNSMVKIKINGTWVSEESDIKEGVVGVLEGENATMLEAPFSEEEVFGALSDLNGDKAPGPDGFTMAFWQFSWSFLKEEVMGFFKEFHDQGKFVKSINASFLVLIPKKGGAEDLKDFRPISLVGSLYKLLAKVLANRLKKVMGKLVSKSQNAFVEGRQILDASLIANEAIHSMQNSGGGGILCKLDIEKAYDHVNWSFLFWLMEMMGFGAKWISWIQWCIGTVSFSVLINGTSSGFFKSSRGLRQGDPLSPYLFVIVMEALSCLLKRAKEGGFLSGWHLSGRGGGGVEITHLLFADDTLVFLENVEEVALEFGCKVSRLPSTYLGLPLGARFKEVATWDGVEERLRKRLSIWKRQYISKGGRMTLIRSTLSSMPIYCMSLFQMPRSVSLRLERIQRDFLWGGGALERKPHLVEWSIICSDKRKGGLGVRSLALLNKALLCKWSWRFAVEREALWRQVISAKRGWEAVGNNLAYAVGNGGLGSGCMESFWRGVWAPRFSRSINDWEVIEVERLLLRLQGRRVYSDVEDEVIWTKAKDKRFSVKSLYKDLDPERREEFPANIIWNSLVPPRMFMELSFLSIWSFMGAPLFNKRSVIGVARALCGKGKEESVACSTLVPLLDCLEGKKQGLFVSGPTSVVDFVDWIGHGYHAIHKEVYKWFNISFDEFGRTSSPQQTEVCQAIFKKLMENNWLSENVMQQLYCDKCQKFLADRLVEGICPTQDCNYDSARGDQCEKCGKLLNPIELKDPRCKVFYVWFDAPIGYVSITSCYTPDWEKWWKNPENVELYQFMGKDNVPFHTRCYWSLARFVGDCDGKAYRCFSGGKLGHGRECFRGKVMFPSTLLGTSENWTLMKTISVTEYLNYEAGKFSKSKGVGVFGNDAKDTNIPVEVWRYYLLTNRPEVSDTLFTWVDLQAKLNSELLNNLGNFINRVLSFIAKPAGQSATFGNGAFTLNLEAVQQILSLII</sequence>
<dbReference type="Proteomes" id="UP000288805">
    <property type="component" value="Unassembled WGS sequence"/>
</dbReference>
<evidence type="ECO:0000256" key="6">
    <source>
        <dbReference type="SAM" id="MobiDB-lite"/>
    </source>
</evidence>
<feature type="region of interest" description="Disordered" evidence="6">
    <location>
        <begin position="438"/>
        <end position="514"/>
    </location>
</feature>
<dbReference type="SUPFAM" id="SSF56219">
    <property type="entry name" value="DNase I-like"/>
    <property type="match status" value="1"/>
</dbReference>
<name>A0A438GV96_VITVI</name>
<reference evidence="8 9" key="1">
    <citation type="journal article" date="2018" name="PLoS Genet.">
        <title>Population sequencing reveals clonal diversity and ancestral inbreeding in the grapevine cultivar Chardonnay.</title>
        <authorList>
            <person name="Roach M.J."/>
            <person name="Johnson D.L."/>
            <person name="Bohlmann J."/>
            <person name="van Vuuren H.J."/>
            <person name="Jones S.J."/>
            <person name="Pretorius I.S."/>
            <person name="Schmidt S.A."/>
            <person name="Borneman A.R."/>
        </authorList>
    </citation>
    <scope>NUCLEOTIDE SEQUENCE [LARGE SCALE GENOMIC DNA]</scope>
    <source>
        <strain evidence="9">cv. Chardonnay</strain>
        <tissue evidence="8">Leaf</tissue>
    </source>
</reference>
<dbReference type="InterPro" id="IPR014729">
    <property type="entry name" value="Rossmann-like_a/b/a_fold"/>
</dbReference>
<evidence type="ECO:0000313" key="8">
    <source>
        <dbReference type="EMBL" id="RVW76113.1"/>
    </source>
</evidence>
<dbReference type="EMBL" id="QGNW01000335">
    <property type="protein sequence ID" value="RVW76113.1"/>
    <property type="molecule type" value="Genomic_DNA"/>
</dbReference>
<dbReference type="SUPFAM" id="SSF56672">
    <property type="entry name" value="DNA/RNA polymerases"/>
    <property type="match status" value="1"/>
</dbReference>
<dbReference type="InterPro" id="IPR036691">
    <property type="entry name" value="Endo/exonu/phosph_ase_sf"/>
</dbReference>
<dbReference type="Gene3D" id="2.170.220.10">
    <property type="match status" value="1"/>
</dbReference>
<dbReference type="SUPFAM" id="SSF52374">
    <property type="entry name" value="Nucleotidylyl transferase"/>
    <property type="match status" value="2"/>
</dbReference>
<feature type="compositionally biased region" description="Basic residues" evidence="6">
    <location>
        <begin position="630"/>
        <end position="642"/>
    </location>
</feature>
<feature type="region of interest" description="Disordered" evidence="6">
    <location>
        <begin position="628"/>
        <end position="649"/>
    </location>
</feature>
<dbReference type="GO" id="GO:0005524">
    <property type="term" value="F:ATP binding"/>
    <property type="evidence" value="ECO:0007669"/>
    <property type="project" value="UniProtKB-KW"/>
</dbReference>
<dbReference type="GO" id="GO:0004825">
    <property type="term" value="F:methionine-tRNA ligase activity"/>
    <property type="evidence" value="ECO:0007669"/>
    <property type="project" value="InterPro"/>
</dbReference>
<dbReference type="Gene3D" id="3.40.50.620">
    <property type="entry name" value="HUPs"/>
    <property type="match status" value="3"/>
</dbReference>
<dbReference type="GO" id="GO:0004519">
    <property type="term" value="F:endonuclease activity"/>
    <property type="evidence" value="ECO:0007669"/>
    <property type="project" value="InterPro"/>
</dbReference>
<dbReference type="InterPro" id="IPR025558">
    <property type="entry name" value="DUF4283"/>
</dbReference>
<evidence type="ECO:0000256" key="5">
    <source>
        <dbReference type="ARBA" id="ARBA00023146"/>
    </source>
</evidence>
<protein>
    <submittedName>
        <fullName evidence="8">Putative methionine--tRNA ligase</fullName>
    </submittedName>
</protein>
<dbReference type="GO" id="GO:0006418">
    <property type="term" value="P:tRNA aminoacylation for protein translation"/>
    <property type="evidence" value="ECO:0007669"/>
    <property type="project" value="InterPro"/>
</dbReference>
<dbReference type="Pfam" id="PF14111">
    <property type="entry name" value="DUF4283"/>
    <property type="match status" value="1"/>
</dbReference>
<dbReference type="PANTHER" id="PTHR45765:SF1">
    <property type="entry name" value="METHIONINE--TRNA LIGASE, CYTOPLASMIC"/>
    <property type="match status" value="1"/>
</dbReference>
<evidence type="ECO:0000256" key="3">
    <source>
        <dbReference type="ARBA" id="ARBA00022840"/>
    </source>
</evidence>
<evidence type="ECO:0000256" key="2">
    <source>
        <dbReference type="ARBA" id="ARBA00022741"/>
    </source>
</evidence>
<dbReference type="InterPro" id="IPR043502">
    <property type="entry name" value="DNA/RNA_pol_sf"/>
</dbReference>
<feature type="compositionally biased region" description="Basic and acidic residues" evidence="6">
    <location>
        <begin position="443"/>
        <end position="475"/>
    </location>
</feature>